<organism evidence="1 2">
    <name type="scientific">Scylla paramamosain</name>
    <name type="common">Mud crab</name>
    <dbReference type="NCBI Taxonomy" id="85552"/>
    <lineage>
        <taxon>Eukaryota</taxon>
        <taxon>Metazoa</taxon>
        <taxon>Ecdysozoa</taxon>
        <taxon>Arthropoda</taxon>
        <taxon>Crustacea</taxon>
        <taxon>Multicrustacea</taxon>
        <taxon>Malacostraca</taxon>
        <taxon>Eumalacostraca</taxon>
        <taxon>Eucarida</taxon>
        <taxon>Decapoda</taxon>
        <taxon>Pleocyemata</taxon>
        <taxon>Brachyura</taxon>
        <taxon>Eubrachyura</taxon>
        <taxon>Portunoidea</taxon>
        <taxon>Portunidae</taxon>
        <taxon>Portuninae</taxon>
        <taxon>Scylla</taxon>
    </lineage>
</organism>
<evidence type="ECO:0000313" key="2">
    <source>
        <dbReference type="Proteomes" id="UP001487740"/>
    </source>
</evidence>
<dbReference type="AlphaFoldDB" id="A0AAW0T8Y9"/>
<name>A0AAW0T8Y9_SCYPA</name>
<keyword evidence="2" id="KW-1185">Reference proteome</keyword>
<accession>A0AAW0T8Y9</accession>
<dbReference type="EMBL" id="JARAKH010000036">
    <property type="protein sequence ID" value="KAK8384050.1"/>
    <property type="molecule type" value="Genomic_DNA"/>
</dbReference>
<sequence>MTEKPSPIPHRDTCALSHHRMRGIRQWQCPDRVIGVDGHPLESPLEQFPHGPVLEDVLLLSLCHCHPLPPRVLPQPGQVQVFNDML</sequence>
<proteinExistence type="predicted"/>
<gene>
    <name evidence="1" type="ORF">O3P69_016053</name>
</gene>
<comment type="caution">
    <text evidence="1">The sequence shown here is derived from an EMBL/GenBank/DDBJ whole genome shotgun (WGS) entry which is preliminary data.</text>
</comment>
<reference evidence="1 2" key="1">
    <citation type="submission" date="2023-03" db="EMBL/GenBank/DDBJ databases">
        <title>High-quality genome of Scylla paramamosain provides insights in environmental adaptation.</title>
        <authorList>
            <person name="Zhang L."/>
        </authorList>
    </citation>
    <scope>NUCLEOTIDE SEQUENCE [LARGE SCALE GENOMIC DNA]</scope>
    <source>
        <strain evidence="1">LZ_2023a</strain>
        <tissue evidence="1">Muscle</tissue>
    </source>
</reference>
<dbReference type="Proteomes" id="UP001487740">
    <property type="component" value="Unassembled WGS sequence"/>
</dbReference>
<protein>
    <submittedName>
        <fullName evidence="1">Uncharacterized protein</fullName>
    </submittedName>
</protein>
<evidence type="ECO:0000313" key="1">
    <source>
        <dbReference type="EMBL" id="KAK8384050.1"/>
    </source>
</evidence>